<evidence type="ECO:0000313" key="1">
    <source>
        <dbReference type="EMBL" id="KAF2900719.1"/>
    </source>
</evidence>
<dbReference type="Proteomes" id="UP000801492">
    <property type="component" value="Unassembled WGS sequence"/>
</dbReference>
<dbReference type="EMBL" id="VTPC01002029">
    <property type="protein sequence ID" value="KAF2900719.1"/>
    <property type="molecule type" value="Genomic_DNA"/>
</dbReference>
<gene>
    <name evidence="1" type="ORF">ILUMI_05460</name>
</gene>
<evidence type="ECO:0000313" key="2">
    <source>
        <dbReference type="Proteomes" id="UP000801492"/>
    </source>
</evidence>
<reference evidence="1" key="1">
    <citation type="submission" date="2019-08" db="EMBL/GenBank/DDBJ databases">
        <title>The genome of the North American firefly Photinus pyralis.</title>
        <authorList>
            <consortium name="Photinus pyralis genome working group"/>
            <person name="Fallon T.R."/>
            <person name="Sander Lower S.E."/>
            <person name="Weng J.-K."/>
        </authorList>
    </citation>
    <scope>NUCLEOTIDE SEQUENCE</scope>
    <source>
        <strain evidence="1">TRF0915ILg1</strain>
        <tissue evidence="1">Whole body</tissue>
    </source>
</reference>
<dbReference type="AlphaFoldDB" id="A0A8K0GI35"/>
<comment type="caution">
    <text evidence="1">The sequence shown here is derived from an EMBL/GenBank/DDBJ whole genome shotgun (WGS) entry which is preliminary data.</text>
</comment>
<proteinExistence type="predicted"/>
<accession>A0A8K0GI35</accession>
<protein>
    <submittedName>
        <fullName evidence="1">Uncharacterized protein</fullName>
    </submittedName>
</protein>
<keyword evidence="2" id="KW-1185">Reference proteome</keyword>
<sequence>MSTNLLPEFKPRQSGFSVQGGAEAIVHSTRSFLNNSTAAEILVKIDLRRQRNYQVSYPRLRCMVFGYGVLAGTCSTVVEDLKYIIESFKKIGFILNSEKCEVIFLPFVSKSDEMLLQLNQECPSISVTQIQNLILLGAPIFEEAIPETPDQKEIVLSCFLEAHCFIPSPILYLDP</sequence>
<organism evidence="1 2">
    <name type="scientific">Ignelater luminosus</name>
    <name type="common">Cucubano</name>
    <name type="synonym">Pyrophorus luminosus</name>
    <dbReference type="NCBI Taxonomy" id="2038154"/>
    <lineage>
        <taxon>Eukaryota</taxon>
        <taxon>Metazoa</taxon>
        <taxon>Ecdysozoa</taxon>
        <taxon>Arthropoda</taxon>
        <taxon>Hexapoda</taxon>
        <taxon>Insecta</taxon>
        <taxon>Pterygota</taxon>
        <taxon>Neoptera</taxon>
        <taxon>Endopterygota</taxon>
        <taxon>Coleoptera</taxon>
        <taxon>Polyphaga</taxon>
        <taxon>Elateriformia</taxon>
        <taxon>Elateroidea</taxon>
        <taxon>Elateridae</taxon>
        <taxon>Agrypninae</taxon>
        <taxon>Pyrophorini</taxon>
        <taxon>Ignelater</taxon>
    </lineage>
</organism>
<name>A0A8K0GI35_IGNLU</name>